<keyword evidence="2" id="KW-1185">Reference proteome</keyword>
<organism evidence="1 2">
    <name type="scientific">Calocera viscosa (strain TUFC12733)</name>
    <dbReference type="NCBI Taxonomy" id="1330018"/>
    <lineage>
        <taxon>Eukaryota</taxon>
        <taxon>Fungi</taxon>
        <taxon>Dikarya</taxon>
        <taxon>Basidiomycota</taxon>
        <taxon>Agaricomycotina</taxon>
        <taxon>Dacrymycetes</taxon>
        <taxon>Dacrymycetales</taxon>
        <taxon>Dacrymycetaceae</taxon>
        <taxon>Calocera</taxon>
    </lineage>
</organism>
<proteinExistence type="predicted"/>
<accession>A0A167NZB2</accession>
<evidence type="ECO:0000313" key="1">
    <source>
        <dbReference type="EMBL" id="KZO98248.1"/>
    </source>
</evidence>
<dbReference type="EMBL" id="KV417276">
    <property type="protein sequence ID" value="KZO98248.1"/>
    <property type="molecule type" value="Genomic_DNA"/>
</dbReference>
<protein>
    <submittedName>
        <fullName evidence="1">Uncharacterized protein</fullName>
    </submittedName>
</protein>
<evidence type="ECO:0000313" key="2">
    <source>
        <dbReference type="Proteomes" id="UP000076738"/>
    </source>
</evidence>
<name>A0A167NZB2_CALVF</name>
<dbReference type="AlphaFoldDB" id="A0A167NZB2"/>
<dbReference type="Proteomes" id="UP000076738">
    <property type="component" value="Unassembled WGS sequence"/>
</dbReference>
<sequence length="174" mass="20024">MWDIAEIALGMDEDPITVPSVLEDLSDVIVVLPCEDDRHDRYRTWQVLWKEVGQGTCNVIAHFRIQSTIDRCNLGRLGNWNRTEDGIPRASQTITVNGNGNADAWNETVHGIDLVRQYARMSTESLSMPINRTGYRYEKAPQRLTFYSQVFKKLYCRYRTIQEETQIATLINGP</sequence>
<dbReference type="OrthoDB" id="2615814at2759"/>
<reference evidence="1 2" key="1">
    <citation type="journal article" date="2016" name="Mol. Biol. Evol.">
        <title>Comparative Genomics of Early-Diverging Mushroom-Forming Fungi Provides Insights into the Origins of Lignocellulose Decay Capabilities.</title>
        <authorList>
            <person name="Nagy L.G."/>
            <person name="Riley R."/>
            <person name="Tritt A."/>
            <person name="Adam C."/>
            <person name="Daum C."/>
            <person name="Floudas D."/>
            <person name="Sun H."/>
            <person name="Yadav J.S."/>
            <person name="Pangilinan J."/>
            <person name="Larsson K.H."/>
            <person name="Matsuura K."/>
            <person name="Barry K."/>
            <person name="Labutti K."/>
            <person name="Kuo R."/>
            <person name="Ohm R.A."/>
            <person name="Bhattacharya S.S."/>
            <person name="Shirouzu T."/>
            <person name="Yoshinaga Y."/>
            <person name="Martin F.M."/>
            <person name="Grigoriev I.V."/>
            <person name="Hibbett D.S."/>
        </authorList>
    </citation>
    <scope>NUCLEOTIDE SEQUENCE [LARGE SCALE GENOMIC DNA]</scope>
    <source>
        <strain evidence="1 2">TUFC12733</strain>
    </source>
</reference>
<gene>
    <name evidence="1" type="ORF">CALVIDRAFT_526134</name>
</gene>